<gene>
    <name evidence="3" type="ORF">EAT49_19260</name>
</gene>
<dbReference type="GO" id="GO:0016020">
    <property type="term" value="C:membrane"/>
    <property type="evidence" value="ECO:0007669"/>
    <property type="project" value="TreeGrafter"/>
</dbReference>
<dbReference type="PRINTS" id="PR00081">
    <property type="entry name" value="GDHRDH"/>
</dbReference>
<dbReference type="RefSeq" id="WP_123643944.1">
    <property type="nucleotide sequence ID" value="NZ_ML119092.1"/>
</dbReference>
<name>A0A3N2QLR6_9RHOB</name>
<accession>A0A3N2QLR6</accession>
<dbReference type="GO" id="GO:0016491">
    <property type="term" value="F:oxidoreductase activity"/>
    <property type="evidence" value="ECO:0007669"/>
    <property type="project" value="UniProtKB-KW"/>
</dbReference>
<comment type="caution">
    <text evidence="3">The sequence shown here is derived from an EMBL/GenBank/DDBJ whole genome shotgun (WGS) entry which is preliminary data.</text>
</comment>
<comment type="similarity">
    <text evidence="1">Belongs to the short-chain dehydrogenases/reductases (SDR) family.</text>
</comment>
<dbReference type="AlphaFoldDB" id="A0A3N2QLR6"/>
<dbReference type="SUPFAM" id="SSF51735">
    <property type="entry name" value="NAD(P)-binding Rossmann-fold domains"/>
    <property type="match status" value="1"/>
</dbReference>
<keyword evidence="2" id="KW-0560">Oxidoreductase</keyword>
<reference evidence="3 4" key="1">
    <citation type="submission" date="2018-10" db="EMBL/GenBank/DDBJ databases">
        <title>Histidinibacterium lentulum gen. nov., sp. nov., a marine bacterium from the culture broth of Picochlorum sp. 122.</title>
        <authorList>
            <person name="Wang G."/>
        </authorList>
    </citation>
    <scope>NUCLEOTIDE SEQUENCE [LARGE SCALE GENOMIC DNA]</scope>
    <source>
        <strain evidence="3 4">B17</strain>
    </source>
</reference>
<proteinExistence type="inferred from homology"/>
<dbReference type="CDD" id="cd05233">
    <property type="entry name" value="SDR_c"/>
    <property type="match status" value="1"/>
</dbReference>
<keyword evidence="4" id="KW-1185">Reference proteome</keyword>
<dbReference type="Proteomes" id="UP000268016">
    <property type="component" value="Unassembled WGS sequence"/>
</dbReference>
<sequence length="216" mass="22812">MTDSRPAALITGASRGLGAAIALALAPTHHVVACARTVGALEELDDRIRAAGGEATLAPMDITVDAAMQQLCRSIFERWGRLALWVHTAVHAAPMSPAAHVAEKELTKSLSVNVEAAARLIRYTAPLLGAEGRAVFLADPQGGRPFHAAYGATKAAQIAMAESWREETRKTGPQVAILEPRPMPTATRARFHPGEDRGLLTPPEAEAARLLPAILG</sequence>
<evidence type="ECO:0000313" key="3">
    <source>
        <dbReference type="EMBL" id="ROT96121.1"/>
    </source>
</evidence>
<dbReference type="Pfam" id="PF00106">
    <property type="entry name" value="adh_short"/>
    <property type="match status" value="1"/>
</dbReference>
<dbReference type="EMBL" id="RDRB01000013">
    <property type="protein sequence ID" value="ROT96121.1"/>
    <property type="molecule type" value="Genomic_DNA"/>
</dbReference>
<evidence type="ECO:0000313" key="4">
    <source>
        <dbReference type="Proteomes" id="UP000268016"/>
    </source>
</evidence>
<evidence type="ECO:0000256" key="1">
    <source>
        <dbReference type="ARBA" id="ARBA00006484"/>
    </source>
</evidence>
<dbReference type="PANTHER" id="PTHR44196">
    <property type="entry name" value="DEHYDROGENASE/REDUCTASE SDR FAMILY MEMBER 7B"/>
    <property type="match status" value="1"/>
</dbReference>
<dbReference type="InterPro" id="IPR002347">
    <property type="entry name" value="SDR_fam"/>
</dbReference>
<dbReference type="Gene3D" id="3.40.50.720">
    <property type="entry name" value="NAD(P)-binding Rossmann-like Domain"/>
    <property type="match status" value="1"/>
</dbReference>
<protein>
    <submittedName>
        <fullName evidence="3">SDR family oxidoreductase</fullName>
    </submittedName>
</protein>
<dbReference type="InterPro" id="IPR036291">
    <property type="entry name" value="NAD(P)-bd_dom_sf"/>
</dbReference>
<dbReference type="PANTHER" id="PTHR44196:SF4">
    <property type="entry name" value="SHORT CHAIN DEHYDROGENASE"/>
    <property type="match status" value="1"/>
</dbReference>
<organism evidence="3 4">
    <name type="scientific">Histidinibacterium lentulum</name>
    <dbReference type="NCBI Taxonomy" id="2480588"/>
    <lineage>
        <taxon>Bacteria</taxon>
        <taxon>Pseudomonadati</taxon>
        <taxon>Pseudomonadota</taxon>
        <taxon>Alphaproteobacteria</taxon>
        <taxon>Rhodobacterales</taxon>
        <taxon>Paracoccaceae</taxon>
        <taxon>Histidinibacterium</taxon>
    </lineage>
</organism>
<evidence type="ECO:0000256" key="2">
    <source>
        <dbReference type="ARBA" id="ARBA00023002"/>
    </source>
</evidence>
<dbReference type="OrthoDB" id="9790785at2"/>